<dbReference type="Proteomes" id="UP000569951">
    <property type="component" value="Unassembled WGS sequence"/>
</dbReference>
<dbReference type="RefSeq" id="WP_183988767.1">
    <property type="nucleotide sequence ID" value="NZ_JACHHG010000019.1"/>
</dbReference>
<accession>A0A841I8C3</accession>
<reference evidence="1 2" key="1">
    <citation type="submission" date="2020-08" db="EMBL/GenBank/DDBJ databases">
        <title>Genomic Encyclopedia of Type Strains, Phase IV (KMG-IV): sequencing the most valuable type-strain genomes for metagenomic binning, comparative biology and taxonomic classification.</title>
        <authorList>
            <person name="Goeker M."/>
        </authorList>
    </citation>
    <scope>NUCLEOTIDE SEQUENCE [LARGE SCALE GENOMIC DNA]</scope>
    <source>
        <strain evidence="1 2">DSM 21458</strain>
    </source>
</reference>
<evidence type="ECO:0000313" key="2">
    <source>
        <dbReference type="Proteomes" id="UP000569951"/>
    </source>
</evidence>
<proteinExistence type="predicted"/>
<gene>
    <name evidence="1" type="ORF">HNR42_003500</name>
</gene>
<comment type="caution">
    <text evidence="1">The sequence shown here is derived from an EMBL/GenBank/DDBJ whole genome shotgun (WGS) entry which is preliminary data.</text>
</comment>
<keyword evidence="2" id="KW-1185">Reference proteome</keyword>
<sequence length="153" mass="16983">MYNLEVEEAHTFFVSPQGWLVHNGGNKKPPLTATERSVLVEATRFFKPEVMSKIEAAYKSGQTTYIKVDNRTILIEPNNPYSGFTDFEGKTLSMGADTIQSPEELRKTIPHELYRLKTSNVAKGLSGAMAASETESTFGFAEKAYDYLFGGCP</sequence>
<dbReference type="EMBL" id="JACHHG010000019">
    <property type="protein sequence ID" value="MBB6100035.1"/>
    <property type="molecule type" value="Genomic_DNA"/>
</dbReference>
<protein>
    <recommendedName>
        <fullName evidence="3">Intein C-terminal splicing domain-containing protein</fullName>
    </recommendedName>
</protein>
<dbReference type="NCBIfam" id="TIGR01443">
    <property type="entry name" value="intein_Cterm"/>
    <property type="match status" value="1"/>
</dbReference>
<dbReference type="AlphaFoldDB" id="A0A841I8C3"/>
<organism evidence="1 2">
    <name type="scientific">Deinobacterium chartae</name>
    <dbReference type="NCBI Taxonomy" id="521158"/>
    <lineage>
        <taxon>Bacteria</taxon>
        <taxon>Thermotogati</taxon>
        <taxon>Deinococcota</taxon>
        <taxon>Deinococci</taxon>
        <taxon>Deinococcales</taxon>
        <taxon>Deinococcaceae</taxon>
        <taxon>Deinobacterium</taxon>
    </lineage>
</organism>
<evidence type="ECO:0000313" key="1">
    <source>
        <dbReference type="EMBL" id="MBB6100035.1"/>
    </source>
</evidence>
<evidence type="ECO:0008006" key="3">
    <source>
        <dbReference type="Google" id="ProtNLM"/>
    </source>
</evidence>
<dbReference type="InterPro" id="IPR030934">
    <property type="entry name" value="Intein_C"/>
</dbReference>
<name>A0A841I8C3_9DEIO</name>